<organism evidence="1">
    <name type="scientific">uncultured Aureispira sp</name>
    <dbReference type="NCBI Taxonomy" id="1331704"/>
    <lineage>
        <taxon>Bacteria</taxon>
        <taxon>Pseudomonadati</taxon>
        <taxon>Bacteroidota</taxon>
        <taxon>Saprospiria</taxon>
        <taxon>Saprospirales</taxon>
        <taxon>Saprospiraceae</taxon>
        <taxon>Aureispira</taxon>
        <taxon>environmental samples</taxon>
    </lineage>
</organism>
<sequence length="338" mass="39367">MCFEYSRKEHKNIDHQMRLSYVLFIALFIVACQEKNTNEATTFIDEFPKEKKDTIAIPKEVFIEEYERGKPIWGYRFVLIGDFDGDQIQDTLTERYVDGKTKQETNKFFEGADILAYQSGELVEQPPFSYLLSNNLHIDTFLHTSHLGVFYAETIGDLDSNGTDEIGVVEYHADYSSMNAYHIYTYNNGWKRYHSFEVREWEFPDLPAYNTVYGLFGAAENVLVTDSVQNEQLKEALNRYQRVEIIAPNTIEYSAFSVGNCALEYVYQTYEDSILWVVPKFPIQDENIVSVWTSYELYEGDQVKDIIQTEPLEICDPAMQGYQRVQFRKAASKIHLIE</sequence>
<dbReference type="EMBL" id="CACVAQ010000312">
    <property type="protein sequence ID" value="CAA6822283.1"/>
    <property type="molecule type" value="Genomic_DNA"/>
</dbReference>
<dbReference type="InterPro" id="IPR028994">
    <property type="entry name" value="Integrin_alpha_N"/>
</dbReference>
<evidence type="ECO:0000313" key="1">
    <source>
        <dbReference type="EMBL" id="CAA6822283.1"/>
    </source>
</evidence>
<reference evidence="1" key="1">
    <citation type="submission" date="2020-01" db="EMBL/GenBank/DDBJ databases">
        <authorList>
            <person name="Meier V. D."/>
            <person name="Meier V D."/>
        </authorList>
    </citation>
    <scope>NUCLEOTIDE SEQUENCE</scope>
    <source>
        <strain evidence="1">HLG_WM_MAG_10</strain>
    </source>
</reference>
<protein>
    <recommendedName>
        <fullName evidence="2">Lipoprotein</fullName>
    </recommendedName>
</protein>
<evidence type="ECO:0008006" key="2">
    <source>
        <dbReference type="Google" id="ProtNLM"/>
    </source>
</evidence>
<dbReference type="PROSITE" id="PS51257">
    <property type="entry name" value="PROKAR_LIPOPROTEIN"/>
    <property type="match status" value="1"/>
</dbReference>
<proteinExistence type="predicted"/>
<dbReference type="AlphaFoldDB" id="A0A6S6U0K1"/>
<name>A0A6S6U0K1_9BACT</name>
<dbReference type="SUPFAM" id="SSF69318">
    <property type="entry name" value="Integrin alpha N-terminal domain"/>
    <property type="match status" value="1"/>
</dbReference>
<accession>A0A6S6U0K1</accession>
<gene>
    <name evidence="1" type="ORF">HELGO_WM46281</name>
</gene>